<organism evidence="1 2">
    <name type="scientific">Chaetoceros tenuissimus</name>
    <dbReference type="NCBI Taxonomy" id="426638"/>
    <lineage>
        <taxon>Eukaryota</taxon>
        <taxon>Sar</taxon>
        <taxon>Stramenopiles</taxon>
        <taxon>Ochrophyta</taxon>
        <taxon>Bacillariophyta</taxon>
        <taxon>Coscinodiscophyceae</taxon>
        <taxon>Chaetocerotophycidae</taxon>
        <taxon>Chaetocerotales</taxon>
        <taxon>Chaetocerotaceae</taxon>
        <taxon>Chaetoceros</taxon>
    </lineage>
</organism>
<gene>
    <name evidence="1" type="ORF">CTEN210_06381</name>
</gene>
<evidence type="ECO:0000313" key="1">
    <source>
        <dbReference type="EMBL" id="GFH49905.1"/>
    </source>
</evidence>
<protein>
    <submittedName>
        <fullName evidence="1">Uncharacterized protein</fullName>
    </submittedName>
</protein>
<dbReference type="Proteomes" id="UP001054902">
    <property type="component" value="Unassembled WGS sequence"/>
</dbReference>
<accession>A0AAD3CS93</accession>
<evidence type="ECO:0000313" key="2">
    <source>
        <dbReference type="Proteomes" id="UP001054902"/>
    </source>
</evidence>
<reference evidence="1 2" key="1">
    <citation type="journal article" date="2021" name="Sci. Rep.">
        <title>The genome of the diatom Chaetoceros tenuissimus carries an ancient integrated fragment of an extant virus.</title>
        <authorList>
            <person name="Hongo Y."/>
            <person name="Kimura K."/>
            <person name="Takaki Y."/>
            <person name="Yoshida Y."/>
            <person name="Baba S."/>
            <person name="Kobayashi G."/>
            <person name="Nagasaki K."/>
            <person name="Hano T."/>
            <person name="Tomaru Y."/>
        </authorList>
    </citation>
    <scope>NUCLEOTIDE SEQUENCE [LARGE SCALE GENOMIC DNA]</scope>
    <source>
        <strain evidence="1 2">NIES-3715</strain>
    </source>
</reference>
<name>A0AAD3CS93_9STRA</name>
<proteinExistence type="predicted"/>
<comment type="caution">
    <text evidence="1">The sequence shown here is derived from an EMBL/GenBank/DDBJ whole genome shotgun (WGS) entry which is preliminary data.</text>
</comment>
<keyword evidence="2" id="KW-1185">Reference proteome</keyword>
<sequence length="265" mass="28852">MGGSESRFILGHYDSSRIAFDTKPSAFLHVKNGSKGTLAMAGTRNPKNRLQKIRLQPAKGGGAYIRFDRHPQPALRVTGSEEGNVELYNASDNTKGIWNIAFLKVKNGHEWKDVGEKPLDLWADNMKKVQKCRVVIQNNANGGFLTVNEKNEVVTVQLPIHQRMNAEDMNRLQDAVSEEYKLIWELEYVNSQWSSAEVGAAVFIPAAVATAGVATFAGPIFGTAAFFNCTGISALVVLPMVQAAGAKALNFLAFTVVAGMLKKLA</sequence>
<dbReference type="AlphaFoldDB" id="A0AAD3CS93"/>
<dbReference type="EMBL" id="BLLK01000038">
    <property type="protein sequence ID" value="GFH49905.1"/>
    <property type="molecule type" value="Genomic_DNA"/>
</dbReference>